<dbReference type="Proteomes" id="UP001152918">
    <property type="component" value="Chromosome"/>
</dbReference>
<dbReference type="InterPro" id="IPR004843">
    <property type="entry name" value="Calcineurin-like_PHP"/>
</dbReference>
<reference evidence="4" key="1">
    <citation type="journal article" date="2009" name="Genome Biol.">
        <title>Genomic and genetic analyses of diversity and plant interactions of Pseudomonas fluorescens.</title>
        <authorList>
            <person name="Silby M.W."/>
            <person name="Cerdeno-Tarraga A.M."/>
            <person name="Vernikos G.S."/>
            <person name="Giddens S.R."/>
            <person name="Jackson R.W."/>
            <person name="Preston G.M."/>
            <person name="Zhang X.X."/>
            <person name="Moon C.D."/>
            <person name="Gehrig S.M."/>
            <person name="Godfrey S.A."/>
            <person name="Knight C.G."/>
            <person name="Malone J.G."/>
            <person name="Robinson Z."/>
            <person name="Spiers A.J."/>
            <person name="Harris S."/>
            <person name="Challis G.L."/>
            <person name="Yaxley A.M."/>
            <person name="Harris D."/>
            <person name="Seeger K."/>
            <person name="Murphy L."/>
            <person name="Rutter S."/>
            <person name="Squares R."/>
            <person name="Quail M.A."/>
            <person name="Saunders E."/>
            <person name="Mavromatis K."/>
            <person name="Brettin T.S."/>
            <person name="Bentley S.D."/>
            <person name="Hothersall J."/>
            <person name="Stephens E."/>
            <person name="Thomas C.M."/>
            <person name="Parkhill J."/>
            <person name="Levy S.B."/>
            <person name="Rainey P.B."/>
            <person name="Thomson N.R."/>
        </authorList>
    </citation>
    <scope>NUCLEOTIDE SEQUENCE [LARGE SCALE GENOMIC DNA]</scope>
    <source>
        <strain evidence="4">SBW25</strain>
    </source>
</reference>
<evidence type="ECO:0000259" key="2">
    <source>
        <dbReference type="Pfam" id="PF19976"/>
    </source>
</evidence>
<dbReference type="eggNOG" id="COG1409">
    <property type="taxonomic scope" value="Bacteria"/>
</dbReference>
<dbReference type="EMBL" id="OV986001">
    <property type="protein sequence ID" value="CAI2796158.1"/>
    <property type="molecule type" value="Genomic_DNA"/>
</dbReference>
<reference evidence="3" key="2">
    <citation type="submission" date="2023-10" db="EMBL/GenBank/DDBJ databases">
        <authorList>
            <person name="Fortmann-Grote C."/>
        </authorList>
    </citation>
    <scope>NUCLEOTIDE SEQUENCE</scope>
    <source>
        <strain evidence="3">SBW25</strain>
    </source>
</reference>
<dbReference type="Pfam" id="PF19976">
    <property type="entry name" value="GAAD"/>
    <property type="match status" value="1"/>
</dbReference>
<accession>C3K875</accession>
<feature type="domain" description="GTPase-associated adaptor" evidence="2">
    <location>
        <begin position="452"/>
        <end position="514"/>
    </location>
</feature>
<dbReference type="InterPro" id="IPR045533">
    <property type="entry name" value="GAAD"/>
</dbReference>
<feature type="domain" description="Calcineurin-like phosphoesterase" evidence="1">
    <location>
        <begin position="84"/>
        <end position="322"/>
    </location>
</feature>
<dbReference type="Pfam" id="PF00149">
    <property type="entry name" value="Metallophos"/>
    <property type="match status" value="1"/>
</dbReference>
<organism evidence="4">
    <name type="scientific">Pseudomonas fluorescens (strain SBW25)</name>
    <dbReference type="NCBI Taxonomy" id="216595"/>
    <lineage>
        <taxon>Bacteria</taxon>
        <taxon>Pseudomonadati</taxon>
        <taxon>Pseudomonadota</taxon>
        <taxon>Gammaproteobacteria</taxon>
        <taxon>Pseudomonadales</taxon>
        <taxon>Pseudomonadaceae</taxon>
        <taxon>Pseudomonas</taxon>
    </lineage>
</organism>
<dbReference type="Gene3D" id="3.60.21.10">
    <property type="match status" value="1"/>
</dbReference>
<dbReference type="PANTHER" id="PTHR31302:SF0">
    <property type="entry name" value="TRANSMEMBRANE PROTEIN WITH METALLOPHOSPHOESTERASE DOMAIN"/>
    <property type="match status" value="1"/>
</dbReference>
<gene>
    <name evidence="4" type="ordered locus">PFLU_1879</name>
</gene>
<dbReference type="InterPro" id="IPR029052">
    <property type="entry name" value="Metallo-depent_PP-like"/>
</dbReference>
<proteinExistence type="predicted"/>
<name>C3K875_PSEFS</name>
<evidence type="ECO:0000259" key="1">
    <source>
        <dbReference type="Pfam" id="PF00149"/>
    </source>
</evidence>
<dbReference type="InterPro" id="IPR051158">
    <property type="entry name" value="Metallophosphoesterase_sf"/>
</dbReference>
<dbReference type="PANTHER" id="PTHR31302">
    <property type="entry name" value="TRANSMEMBRANE PROTEIN WITH METALLOPHOSPHOESTERASE DOMAIN-RELATED"/>
    <property type="match status" value="1"/>
</dbReference>
<dbReference type="EMBL" id="AM181176">
    <property type="protein sequence ID" value="CAY48125.1"/>
    <property type="molecule type" value="Genomic_DNA"/>
</dbReference>
<dbReference type="GO" id="GO:0016787">
    <property type="term" value="F:hydrolase activity"/>
    <property type="evidence" value="ECO:0007669"/>
    <property type="project" value="InterPro"/>
</dbReference>
<dbReference type="SUPFAM" id="SSF56300">
    <property type="entry name" value="Metallo-dependent phosphatases"/>
    <property type="match status" value="1"/>
</dbReference>
<protein>
    <submittedName>
        <fullName evidence="3">Metallophos domain-containing protein</fullName>
    </submittedName>
</protein>
<dbReference type="KEGG" id="pfs:PFLU_1879"/>
<dbReference type="HOGENOM" id="CLU_033690_0_0_6"/>
<evidence type="ECO:0000313" key="4">
    <source>
        <dbReference type="EMBL" id="CAY48125.1"/>
    </source>
</evidence>
<evidence type="ECO:0000313" key="3">
    <source>
        <dbReference type="EMBL" id="CAI2796158.1"/>
    </source>
</evidence>
<dbReference type="AlphaFoldDB" id="C3K875"/>
<sequence length="526" mass="59439">MIPLREPQPSAATTGGRGYSILLASIHFPLFPEWPFRRRLTRFTALLGTSKYRPGSRSRARTVFQPLSHQLREANKEFSLAAVFIHLSDIHFGQEKASSIRIVNEDARRQLIEDAAAHVATLPTRTASGILVTGDIAYAGKRHEYDAAGLWLDELASRVGCTAADIQMVPGNHDVDRDQIKGLTEMMLAAIGNEGEAKLDDFLEEAVAREVLYLRFEEYRRFADAYQCPLDCSGNSSAERRVELADGRAIRFVRLNSALICSKRKDEKGNLLLGARQRVMNEAIGEELVVLTHHPLDWYADSAETKRFLRSRARVFISGHEHLAAVDVQNVEPGRDLMMLAAGATTPDSFDDTYTYAYNIIQFDWDENDDALAVTLYARAWNDDMKRFESDDVRLGGHGQRTVLGSPNFLKATRPSIGTRVKTGQDVEPASVEIILPPEEEMTGSSRVDETEYQNLHLRFFRDLTEGERLRILVGLDAVPNENMDHFTHETESKLFRNIAKMNRFDQLREKVEEALTKRKTNKDNQ</sequence>